<dbReference type="GO" id="GO:0005524">
    <property type="term" value="F:ATP binding"/>
    <property type="evidence" value="ECO:0007669"/>
    <property type="project" value="UniProtKB-KW"/>
</dbReference>
<dbReference type="PANTHER" id="PTHR43335">
    <property type="entry name" value="ABC TRANSPORTER, ATP-BINDING PROTEIN"/>
    <property type="match status" value="1"/>
</dbReference>
<dbReference type="Pfam" id="PF00005">
    <property type="entry name" value="ABC_tran"/>
    <property type="match status" value="1"/>
</dbReference>
<evidence type="ECO:0000256" key="1">
    <source>
        <dbReference type="ARBA" id="ARBA00005417"/>
    </source>
</evidence>
<protein>
    <submittedName>
        <fullName evidence="6">ABC transporter ATP-binding protein</fullName>
    </submittedName>
</protein>
<dbReference type="SMART" id="SM00382">
    <property type="entry name" value="AAA"/>
    <property type="match status" value="1"/>
</dbReference>
<keyword evidence="7" id="KW-1185">Reference proteome</keyword>
<dbReference type="PROSITE" id="PS00211">
    <property type="entry name" value="ABC_TRANSPORTER_1"/>
    <property type="match status" value="1"/>
</dbReference>
<dbReference type="InterPro" id="IPR027417">
    <property type="entry name" value="P-loop_NTPase"/>
</dbReference>
<dbReference type="RefSeq" id="WP_138085246.1">
    <property type="nucleotide sequence ID" value="NZ_VAUV01000004.1"/>
</dbReference>
<comment type="caution">
    <text evidence="6">The sequence shown here is derived from an EMBL/GenBank/DDBJ whole genome shotgun (WGS) entry which is preliminary data.</text>
</comment>
<dbReference type="InterPro" id="IPR003593">
    <property type="entry name" value="AAA+_ATPase"/>
</dbReference>
<dbReference type="GO" id="GO:0016887">
    <property type="term" value="F:ATP hydrolysis activity"/>
    <property type="evidence" value="ECO:0007669"/>
    <property type="project" value="InterPro"/>
</dbReference>
<dbReference type="PANTHER" id="PTHR43335:SF4">
    <property type="entry name" value="ABC TRANSPORTER, ATP-BINDING PROTEIN"/>
    <property type="match status" value="1"/>
</dbReference>
<gene>
    <name evidence="6" type="ORF">FEM03_05795</name>
</gene>
<dbReference type="AlphaFoldDB" id="A0A5R8KHD6"/>
<feature type="domain" description="ABC transporter" evidence="5">
    <location>
        <begin position="2"/>
        <end position="231"/>
    </location>
</feature>
<evidence type="ECO:0000313" key="7">
    <source>
        <dbReference type="Proteomes" id="UP000306196"/>
    </source>
</evidence>
<evidence type="ECO:0000256" key="3">
    <source>
        <dbReference type="ARBA" id="ARBA00022741"/>
    </source>
</evidence>
<keyword evidence="4 6" id="KW-0067">ATP-binding</keyword>
<dbReference type="InterPro" id="IPR017871">
    <property type="entry name" value="ABC_transporter-like_CS"/>
</dbReference>
<sequence length="311" mass="34194">MITATALRKRFTSERLALDDVSFSVEKGQIVGLLGHNGAGKSTIVGIMLGMVRPDHGEVILGGISVQRHRTQALRQVGAIFEAPSFYEYMTGWQNLRALCALSGWWIDAEVHRVLELVRLSDRIHHKVATYSHGMRQRLALAQALLPMPRILLLDEPTDGLDPEGIHEFRSTILKLREEQNLTILMNSHLLSEVELMCDRCVVLHGGRKIYEGEVPSDGGLSAAQPRYQLLTPNPNLAAATLKALGAPYDPSSHLVSLPGGVSGPQLLARLVQAGVPIDSWSPFRQTLEDWYLQLTHSDPASNQQPPSPSS</sequence>
<dbReference type="OrthoDB" id="9804819at2"/>
<dbReference type="SUPFAM" id="SSF52540">
    <property type="entry name" value="P-loop containing nucleoside triphosphate hydrolases"/>
    <property type="match status" value="1"/>
</dbReference>
<dbReference type="Gene3D" id="3.40.50.300">
    <property type="entry name" value="P-loop containing nucleotide triphosphate hydrolases"/>
    <property type="match status" value="1"/>
</dbReference>
<keyword evidence="2" id="KW-0813">Transport</keyword>
<dbReference type="Proteomes" id="UP000306196">
    <property type="component" value="Unassembled WGS sequence"/>
</dbReference>
<comment type="similarity">
    <text evidence="1">Belongs to the ABC transporter superfamily.</text>
</comment>
<dbReference type="InterPro" id="IPR003439">
    <property type="entry name" value="ABC_transporter-like_ATP-bd"/>
</dbReference>
<evidence type="ECO:0000313" key="6">
    <source>
        <dbReference type="EMBL" id="TLD71651.1"/>
    </source>
</evidence>
<evidence type="ECO:0000256" key="2">
    <source>
        <dbReference type="ARBA" id="ARBA00022448"/>
    </source>
</evidence>
<name>A0A5R8KHD6_9BACT</name>
<proteinExistence type="inferred from homology"/>
<dbReference type="PROSITE" id="PS50893">
    <property type="entry name" value="ABC_TRANSPORTER_2"/>
    <property type="match status" value="1"/>
</dbReference>
<accession>A0A5R8KHD6</accession>
<keyword evidence="3" id="KW-0547">Nucleotide-binding</keyword>
<organism evidence="6 7">
    <name type="scientific">Phragmitibacter flavus</name>
    <dbReference type="NCBI Taxonomy" id="2576071"/>
    <lineage>
        <taxon>Bacteria</taxon>
        <taxon>Pseudomonadati</taxon>
        <taxon>Verrucomicrobiota</taxon>
        <taxon>Verrucomicrobiia</taxon>
        <taxon>Verrucomicrobiales</taxon>
        <taxon>Verrucomicrobiaceae</taxon>
        <taxon>Phragmitibacter</taxon>
    </lineage>
</organism>
<reference evidence="6 7" key="1">
    <citation type="submission" date="2019-05" db="EMBL/GenBank/DDBJ databases">
        <title>Verrucobacter flavum gen. nov., sp. nov. a new member of the family Verrucomicrobiaceae.</title>
        <authorList>
            <person name="Szuroczki S."/>
            <person name="Abbaszade G."/>
            <person name="Szabo A."/>
            <person name="Felfoldi T."/>
            <person name="Schumann P."/>
            <person name="Boka K."/>
            <person name="Keki Z."/>
            <person name="Toumi M."/>
            <person name="Toth E."/>
        </authorList>
    </citation>
    <scope>NUCLEOTIDE SEQUENCE [LARGE SCALE GENOMIC DNA]</scope>
    <source>
        <strain evidence="6 7">MG-N-17</strain>
    </source>
</reference>
<dbReference type="EMBL" id="VAUV01000004">
    <property type="protein sequence ID" value="TLD71651.1"/>
    <property type="molecule type" value="Genomic_DNA"/>
</dbReference>
<evidence type="ECO:0000256" key="4">
    <source>
        <dbReference type="ARBA" id="ARBA00022840"/>
    </source>
</evidence>
<evidence type="ECO:0000259" key="5">
    <source>
        <dbReference type="PROSITE" id="PS50893"/>
    </source>
</evidence>